<feature type="region of interest" description="Disordered" evidence="1">
    <location>
        <begin position="1"/>
        <end position="56"/>
    </location>
</feature>
<dbReference type="AlphaFoldDB" id="X1IK45"/>
<gene>
    <name evidence="2" type="ORF">S03H2_47169</name>
</gene>
<feature type="compositionally biased region" description="Basic and acidic residues" evidence="1">
    <location>
        <begin position="19"/>
        <end position="35"/>
    </location>
</feature>
<feature type="compositionally biased region" description="Basic residues" evidence="1">
    <location>
        <begin position="46"/>
        <end position="56"/>
    </location>
</feature>
<sequence length="56" mass="6867">MEKEETKIEETKEEELEKEETKKPETEKERSERAWRNQHNWDQGKKIKKPPASKKK</sequence>
<reference evidence="2" key="1">
    <citation type="journal article" date="2014" name="Front. Microbiol.">
        <title>High frequency of phylogenetically diverse reductive dehalogenase-homologous genes in deep subseafloor sedimentary metagenomes.</title>
        <authorList>
            <person name="Kawai M."/>
            <person name="Futagami T."/>
            <person name="Toyoda A."/>
            <person name="Takaki Y."/>
            <person name="Nishi S."/>
            <person name="Hori S."/>
            <person name="Arai W."/>
            <person name="Tsubouchi T."/>
            <person name="Morono Y."/>
            <person name="Uchiyama I."/>
            <person name="Ito T."/>
            <person name="Fujiyama A."/>
            <person name="Inagaki F."/>
            <person name="Takami H."/>
        </authorList>
    </citation>
    <scope>NUCLEOTIDE SEQUENCE</scope>
    <source>
        <strain evidence="2">Expedition CK06-06</strain>
    </source>
</reference>
<feature type="compositionally biased region" description="Basic and acidic residues" evidence="1">
    <location>
        <begin position="1"/>
        <end position="10"/>
    </location>
</feature>
<dbReference type="EMBL" id="BARU01029675">
    <property type="protein sequence ID" value="GAH69635.1"/>
    <property type="molecule type" value="Genomic_DNA"/>
</dbReference>
<name>X1IK45_9ZZZZ</name>
<evidence type="ECO:0000313" key="2">
    <source>
        <dbReference type="EMBL" id="GAH69635.1"/>
    </source>
</evidence>
<organism evidence="2">
    <name type="scientific">marine sediment metagenome</name>
    <dbReference type="NCBI Taxonomy" id="412755"/>
    <lineage>
        <taxon>unclassified sequences</taxon>
        <taxon>metagenomes</taxon>
        <taxon>ecological metagenomes</taxon>
    </lineage>
</organism>
<protein>
    <submittedName>
        <fullName evidence="2">Uncharacterized protein</fullName>
    </submittedName>
</protein>
<evidence type="ECO:0000256" key="1">
    <source>
        <dbReference type="SAM" id="MobiDB-lite"/>
    </source>
</evidence>
<comment type="caution">
    <text evidence="2">The sequence shown here is derived from an EMBL/GenBank/DDBJ whole genome shotgun (WGS) entry which is preliminary data.</text>
</comment>
<proteinExistence type="predicted"/>
<accession>X1IK45</accession>